<dbReference type="EMBL" id="JADOUF010000001">
    <property type="protein sequence ID" value="MBG6134127.1"/>
    <property type="molecule type" value="Genomic_DNA"/>
</dbReference>
<dbReference type="InterPro" id="IPR046335">
    <property type="entry name" value="LacI/GalR-like_sensor"/>
</dbReference>
<dbReference type="SMART" id="SM00354">
    <property type="entry name" value="HTH_LACI"/>
    <property type="match status" value="1"/>
</dbReference>
<dbReference type="Gene3D" id="3.40.50.2300">
    <property type="match status" value="2"/>
</dbReference>
<evidence type="ECO:0000313" key="5">
    <source>
        <dbReference type="EMBL" id="MBG6134127.1"/>
    </source>
</evidence>
<dbReference type="PANTHER" id="PTHR30146:SF109">
    <property type="entry name" value="HTH-TYPE TRANSCRIPTIONAL REGULATOR GALS"/>
    <property type="match status" value="1"/>
</dbReference>
<dbReference type="RefSeq" id="WP_231398620.1">
    <property type="nucleotide sequence ID" value="NZ_BONS01000026.1"/>
</dbReference>
<evidence type="ECO:0000259" key="4">
    <source>
        <dbReference type="PROSITE" id="PS50932"/>
    </source>
</evidence>
<dbReference type="GO" id="GO:0003700">
    <property type="term" value="F:DNA-binding transcription factor activity"/>
    <property type="evidence" value="ECO:0007669"/>
    <property type="project" value="TreeGrafter"/>
</dbReference>
<proteinExistence type="predicted"/>
<dbReference type="Gene3D" id="1.10.260.40">
    <property type="entry name" value="lambda repressor-like DNA-binding domains"/>
    <property type="match status" value="1"/>
</dbReference>
<gene>
    <name evidence="5" type="ORF">IW245_000321</name>
</gene>
<dbReference type="CDD" id="cd06267">
    <property type="entry name" value="PBP1_LacI_sugar_binding-like"/>
    <property type="match status" value="1"/>
</dbReference>
<dbReference type="SUPFAM" id="SSF53822">
    <property type="entry name" value="Periplasmic binding protein-like I"/>
    <property type="match status" value="1"/>
</dbReference>
<name>A0A8J7KML0_9ACTN</name>
<keyword evidence="1" id="KW-0805">Transcription regulation</keyword>
<accession>A0A8J7KML0</accession>
<comment type="caution">
    <text evidence="5">The sequence shown here is derived from an EMBL/GenBank/DDBJ whole genome shotgun (WGS) entry which is preliminary data.</text>
</comment>
<dbReference type="Pfam" id="PF13377">
    <property type="entry name" value="Peripla_BP_3"/>
    <property type="match status" value="1"/>
</dbReference>
<dbReference type="InterPro" id="IPR010982">
    <property type="entry name" value="Lambda_DNA-bd_dom_sf"/>
</dbReference>
<evidence type="ECO:0000256" key="2">
    <source>
        <dbReference type="ARBA" id="ARBA00023125"/>
    </source>
</evidence>
<dbReference type="InterPro" id="IPR028082">
    <property type="entry name" value="Peripla_BP_I"/>
</dbReference>
<dbReference type="SUPFAM" id="SSF47413">
    <property type="entry name" value="lambda repressor-like DNA-binding domains"/>
    <property type="match status" value="1"/>
</dbReference>
<dbReference type="PANTHER" id="PTHR30146">
    <property type="entry name" value="LACI-RELATED TRANSCRIPTIONAL REPRESSOR"/>
    <property type="match status" value="1"/>
</dbReference>
<keyword evidence="3" id="KW-0804">Transcription</keyword>
<dbReference type="AlphaFoldDB" id="A0A8J7KML0"/>
<reference evidence="5" key="1">
    <citation type="submission" date="2020-11" db="EMBL/GenBank/DDBJ databases">
        <title>Sequencing the genomes of 1000 actinobacteria strains.</title>
        <authorList>
            <person name="Klenk H.-P."/>
        </authorList>
    </citation>
    <scope>NUCLEOTIDE SEQUENCE</scope>
    <source>
        <strain evidence="5">DSM 45356</strain>
    </source>
</reference>
<dbReference type="InterPro" id="IPR000843">
    <property type="entry name" value="HTH_LacI"/>
</dbReference>
<dbReference type="Pfam" id="PF00356">
    <property type="entry name" value="LacI"/>
    <property type="match status" value="1"/>
</dbReference>
<feature type="domain" description="HTH lacI-type" evidence="4">
    <location>
        <begin position="15"/>
        <end position="69"/>
    </location>
</feature>
<dbReference type="Proteomes" id="UP000622552">
    <property type="component" value="Unassembled WGS sequence"/>
</dbReference>
<organism evidence="5 6">
    <name type="scientific">Longispora fulva</name>
    <dbReference type="NCBI Taxonomy" id="619741"/>
    <lineage>
        <taxon>Bacteria</taxon>
        <taxon>Bacillati</taxon>
        <taxon>Actinomycetota</taxon>
        <taxon>Actinomycetes</taxon>
        <taxon>Micromonosporales</taxon>
        <taxon>Micromonosporaceae</taxon>
        <taxon>Longispora</taxon>
    </lineage>
</organism>
<protein>
    <submittedName>
        <fullName evidence="5">LacI family transcriptional regulator</fullName>
    </submittedName>
</protein>
<dbReference type="CDD" id="cd01392">
    <property type="entry name" value="HTH_LacI"/>
    <property type="match status" value="1"/>
</dbReference>
<dbReference type="GO" id="GO:0000976">
    <property type="term" value="F:transcription cis-regulatory region binding"/>
    <property type="evidence" value="ECO:0007669"/>
    <property type="project" value="TreeGrafter"/>
</dbReference>
<sequence length="341" mass="36278">MTQRSADGPRRRRRPTMLDVAREAGVALRTVSRVVNDDPTVGAELALRIRAAIAKLDYAPDERAQQLRRGTSGVIGVAVRSLDGPNPVLSAVNRAAREHRMTILAMSTDDEENSERDAVMSMCRRRVDGIIMEPIMGSHQYLASEIESGMPVIAIDRPVQGVETDAVLSDNAAGIGMAFRHLVQHGHQRIAYIGHEERVFTGRERAAAFRACTAANGGPVEGMVHPGAIEAARIAAALATAFDGDRPATALITGNEGATVEVLRQLGPAAGTVAIVGFDDFPLADILRPGLTVIAQDTATIGRTAFDLLLARTADLARQVRTVTVPVELVVRGSGELPPPA</sequence>
<keyword evidence="2" id="KW-0238">DNA-binding</keyword>
<keyword evidence="6" id="KW-1185">Reference proteome</keyword>
<evidence type="ECO:0000313" key="6">
    <source>
        <dbReference type="Proteomes" id="UP000622552"/>
    </source>
</evidence>
<evidence type="ECO:0000256" key="3">
    <source>
        <dbReference type="ARBA" id="ARBA00023163"/>
    </source>
</evidence>
<evidence type="ECO:0000256" key="1">
    <source>
        <dbReference type="ARBA" id="ARBA00023015"/>
    </source>
</evidence>
<dbReference type="PROSITE" id="PS50932">
    <property type="entry name" value="HTH_LACI_2"/>
    <property type="match status" value="1"/>
</dbReference>